<evidence type="ECO:0000259" key="7">
    <source>
        <dbReference type="Pfam" id="PF08340"/>
    </source>
</evidence>
<dbReference type="PANTHER" id="PTHR30636:SF3">
    <property type="entry name" value="UPF0701 PROTEIN YICC"/>
    <property type="match status" value="1"/>
</dbReference>
<feature type="domain" description="Endoribonuclease YicC-like C-terminal" evidence="7">
    <location>
        <begin position="175"/>
        <end position="296"/>
    </location>
</feature>
<gene>
    <name evidence="8" type="ORF">FYJ65_08140</name>
</gene>
<dbReference type="GO" id="GO:0016787">
    <property type="term" value="F:hydrolase activity"/>
    <property type="evidence" value="ECO:0007669"/>
    <property type="project" value="UniProtKB-KW"/>
</dbReference>
<evidence type="ECO:0000256" key="5">
    <source>
        <dbReference type="ARBA" id="ARBA00035648"/>
    </source>
</evidence>
<sequence length="296" mass="33975">MVKSMTGYGRGEYIDEKKSITVEIKAVNHRYCDVYVKMPRRYSFAEERIKSDVRDALKRGKIEVLVTVDSFGESENDIRLNEDVARKYYRALKALEETFELDQKGGVTLSMLAGMPDVIKAVPAEEDEEALLHSLGVATEIALQNIINMRAAEGERLAKDILMRADIIEEIKDKIKERAPEIGKEYADKFRERVNELLEGKLEVPEERVLVEAAVFADKANITEELVRLESHIQQLRNFFDTEEETVGKKIDFLIQEMNREANTIGSKSNDTEITSWMLDLKAEIEKIREQVQNIE</sequence>
<dbReference type="RefSeq" id="WP_154554837.1">
    <property type="nucleotide sequence ID" value="NZ_JAQXUZ010000009.1"/>
</dbReference>
<feature type="domain" description="Endoribonuclease YicC-like N-terminal" evidence="6">
    <location>
        <begin position="2"/>
        <end position="158"/>
    </location>
</feature>
<keyword evidence="3" id="KW-0255">Endonuclease</keyword>
<name>A0A6N7X9T8_9FIRM</name>
<keyword evidence="9" id="KW-1185">Reference proteome</keyword>
<dbReference type="Proteomes" id="UP000469424">
    <property type="component" value="Unassembled WGS sequence"/>
</dbReference>
<proteinExistence type="inferred from homology"/>
<comment type="caution">
    <text evidence="8">The sequence shown here is derived from an EMBL/GenBank/DDBJ whole genome shotgun (WGS) entry which is preliminary data.</text>
</comment>
<reference evidence="8 9" key="1">
    <citation type="submission" date="2019-08" db="EMBL/GenBank/DDBJ databases">
        <title>In-depth cultivation of the pig gut microbiome towards novel bacterial diversity and tailored functional studies.</title>
        <authorList>
            <person name="Wylensek D."/>
            <person name="Hitch T.C.A."/>
            <person name="Clavel T."/>
        </authorList>
    </citation>
    <scope>NUCLEOTIDE SEQUENCE [LARGE SCALE GENOMIC DNA]</scope>
    <source>
        <strain evidence="8 9">WCA-MUC-591-APC-4B</strain>
    </source>
</reference>
<dbReference type="NCBIfam" id="TIGR00255">
    <property type="entry name" value="YicC/YloC family endoribonuclease"/>
    <property type="match status" value="1"/>
</dbReference>
<dbReference type="Pfam" id="PF03755">
    <property type="entry name" value="YicC-like_N"/>
    <property type="match status" value="1"/>
</dbReference>
<dbReference type="PANTHER" id="PTHR30636">
    <property type="entry name" value="UPF0701 PROTEIN YICC"/>
    <property type="match status" value="1"/>
</dbReference>
<accession>A0A6N7X9T8</accession>
<evidence type="ECO:0000256" key="3">
    <source>
        <dbReference type="ARBA" id="ARBA00022759"/>
    </source>
</evidence>
<evidence type="ECO:0000256" key="2">
    <source>
        <dbReference type="ARBA" id="ARBA00022722"/>
    </source>
</evidence>
<keyword evidence="2" id="KW-0540">Nuclease</keyword>
<dbReference type="GO" id="GO:0004521">
    <property type="term" value="F:RNA endonuclease activity"/>
    <property type="evidence" value="ECO:0007669"/>
    <property type="project" value="InterPro"/>
</dbReference>
<evidence type="ECO:0000313" key="9">
    <source>
        <dbReference type="Proteomes" id="UP000469424"/>
    </source>
</evidence>
<dbReference type="InterPro" id="IPR013551">
    <property type="entry name" value="YicC-like_C"/>
</dbReference>
<protein>
    <submittedName>
        <fullName evidence="8">YicC family protein</fullName>
    </submittedName>
</protein>
<dbReference type="EMBL" id="VUNA01000018">
    <property type="protein sequence ID" value="MST71273.1"/>
    <property type="molecule type" value="Genomic_DNA"/>
</dbReference>
<evidence type="ECO:0000256" key="1">
    <source>
        <dbReference type="ARBA" id="ARBA00001968"/>
    </source>
</evidence>
<evidence type="ECO:0000259" key="6">
    <source>
        <dbReference type="Pfam" id="PF03755"/>
    </source>
</evidence>
<dbReference type="AlphaFoldDB" id="A0A6N7X9T8"/>
<dbReference type="Pfam" id="PF08340">
    <property type="entry name" value="YicC-like_C"/>
    <property type="match status" value="1"/>
</dbReference>
<comment type="cofactor">
    <cofactor evidence="1">
        <name>a divalent metal cation</name>
        <dbReference type="ChEBI" id="CHEBI:60240"/>
    </cofactor>
</comment>
<evidence type="ECO:0000256" key="4">
    <source>
        <dbReference type="ARBA" id="ARBA00022801"/>
    </source>
</evidence>
<organism evidence="8 9">
    <name type="scientific">Mogibacterium kristiansenii</name>
    <dbReference type="NCBI Taxonomy" id="2606708"/>
    <lineage>
        <taxon>Bacteria</taxon>
        <taxon>Bacillati</taxon>
        <taxon>Bacillota</taxon>
        <taxon>Clostridia</taxon>
        <taxon>Peptostreptococcales</taxon>
        <taxon>Anaerovoracaceae</taxon>
        <taxon>Mogibacterium</taxon>
    </lineage>
</organism>
<evidence type="ECO:0000313" key="8">
    <source>
        <dbReference type="EMBL" id="MST71273.1"/>
    </source>
</evidence>
<dbReference type="InterPro" id="IPR013527">
    <property type="entry name" value="YicC-like_N"/>
</dbReference>
<keyword evidence="4" id="KW-0378">Hydrolase</keyword>
<dbReference type="InterPro" id="IPR005229">
    <property type="entry name" value="YicC/YloC-like"/>
</dbReference>
<comment type="similarity">
    <text evidence="5">Belongs to the YicC/YloC family.</text>
</comment>